<reference evidence="1 2" key="1">
    <citation type="submission" date="2021-06" db="EMBL/GenBank/DDBJ databases">
        <authorList>
            <person name="Kallberg Y."/>
            <person name="Tangrot J."/>
            <person name="Rosling A."/>
        </authorList>
    </citation>
    <scope>NUCLEOTIDE SEQUENCE [LARGE SCALE GENOMIC DNA]</scope>
    <source>
        <strain evidence="1 2">120-4 pot B 10/14</strain>
    </source>
</reference>
<feature type="non-terminal residue" evidence="1">
    <location>
        <position position="1"/>
    </location>
</feature>
<protein>
    <submittedName>
        <fullName evidence="1">46318_t:CDS:1</fullName>
    </submittedName>
</protein>
<accession>A0ABN7WE91</accession>
<evidence type="ECO:0000313" key="2">
    <source>
        <dbReference type="Proteomes" id="UP000789901"/>
    </source>
</evidence>
<dbReference type="Proteomes" id="UP000789901">
    <property type="component" value="Unassembled WGS sequence"/>
</dbReference>
<feature type="non-terminal residue" evidence="1">
    <location>
        <position position="131"/>
    </location>
</feature>
<dbReference type="EMBL" id="CAJVQB010040758">
    <property type="protein sequence ID" value="CAG8828771.1"/>
    <property type="molecule type" value="Genomic_DNA"/>
</dbReference>
<organism evidence="1 2">
    <name type="scientific">Gigaspora margarita</name>
    <dbReference type="NCBI Taxonomy" id="4874"/>
    <lineage>
        <taxon>Eukaryota</taxon>
        <taxon>Fungi</taxon>
        <taxon>Fungi incertae sedis</taxon>
        <taxon>Mucoromycota</taxon>
        <taxon>Glomeromycotina</taxon>
        <taxon>Glomeromycetes</taxon>
        <taxon>Diversisporales</taxon>
        <taxon>Gigasporaceae</taxon>
        <taxon>Gigaspora</taxon>
    </lineage>
</organism>
<sequence>SKYSNPKKEVLNLLANRRKKLNKTTNLAKYFTTLRKNIRNLTNLWKHKISCTEYENINETLKEINVTLNTNLQNIEKKVTIRKLEDLKGWLKIINRKHEEEIEIAKIVELKSEWKEIYRAKENIKEEWFEQ</sequence>
<keyword evidence="2" id="KW-1185">Reference proteome</keyword>
<proteinExistence type="predicted"/>
<gene>
    <name evidence="1" type="ORF">GMARGA_LOCUS29800</name>
</gene>
<evidence type="ECO:0000313" key="1">
    <source>
        <dbReference type="EMBL" id="CAG8828771.1"/>
    </source>
</evidence>
<comment type="caution">
    <text evidence="1">The sequence shown here is derived from an EMBL/GenBank/DDBJ whole genome shotgun (WGS) entry which is preliminary data.</text>
</comment>
<name>A0ABN7WE91_GIGMA</name>